<dbReference type="Proteomes" id="UP000433652">
    <property type="component" value="Unassembled WGS sequence"/>
</dbReference>
<dbReference type="AlphaFoldDB" id="A0A6I4SQZ5"/>
<evidence type="ECO:0000256" key="1">
    <source>
        <dbReference type="SAM" id="MobiDB-lite"/>
    </source>
</evidence>
<dbReference type="RefSeq" id="WP_159791785.1">
    <property type="nucleotide sequence ID" value="NZ_WTYM01000023.1"/>
</dbReference>
<organism evidence="2 3">
    <name type="scientific">Croceibacterium salegens</name>
    <dbReference type="NCBI Taxonomy" id="1737568"/>
    <lineage>
        <taxon>Bacteria</taxon>
        <taxon>Pseudomonadati</taxon>
        <taxon>Pseudomonadota</taxon>
        <taxon>Alphaproteobacteria</taxon>
        <taxon>Sphingomonadales</taxon>
        <taxon>Erythrobacteraceae</taxon>
        <taxon>Croceibacterium</taxon>
    </lineage>
</organism>
<keyword evidence="3" id="KW-1185">Reference proteome</keyword>
<protein>
    <submittedName>
        <fullName evidence="2">Uncharacterized protein</fullName>
    </submittedName>
</protein>
<reference evidence="2 3" key="1">
    <citation type="submission" date="2019-12" db="EMBL/GenBank/DDBJ databases">
        <title>Genomic-based taxomic classification of the family Erythrobacteraceae.</title>
        <authorList>
            <person name="Xu L."/>
        </authorList>
    </citation>
    <scope>NUCLEOTIDE SEQUENCE [LARGE SCALE GENOMIC DNA]</scope>
    <source>
        <strain evidence="2 3">MCCC 1K01500</strain>
    </source>
</reference>
<sequence>MINAATLNLADTIVARAPKSAAKRSTSKETADVVSSTQRNNLHTREKSKMK</sequence>
<gene>
    <name evidence="2" type="ORF">GRI89_02320</name>
</gene>
<evidence type="ECO:0000313" key="3">
    <source>
        <dbReference type="Proteomes" id="UP000433652"/>
    </source>
</evidence>
<evidence type="ECO:0000313" key="2">
    <source>
        <dbReference type="EMBL" id="MXO58381.1"/>
    </source>
</evidence>
<comment type="caution">
    <text evidence="2">The sequence shown here is derived from an EMBL/GenBank/DDBJ whole genome shotgun (WGS) entry which is preliminary data.</text>
</comment>
<name>A0A6I4SQZ5_9SPHN</name>
<accession>A0A6I4SQZ5</accession>
<dbReference type="EMBL" id="WTYM01000023">
    <property type="protein sequence ID" value="MXO58381.1"/>
    <property type="molecule type" value="Genomic_DNA"/>
</dbReference>
<proteinExistence type="predicted"/>
<feature type="region of interest" description="Disordered" evidence="1">
    <location>
        <begin position="17"/>
        <end position="51"/>
    </location>
</feature>